<dbReference type="EMBL" id="NAQV01000002">
    <property type="protein sequence ID" value="RAN65069.1"/>
    <property type="molecule type" value="Genomic_DNA"/>
</dbReference>
<dbReference type="AlphaFoldDB" id="A0A328K7T5"/>
<dbReference type="RefSeq" id="WP_111973609.1">
    <property type="nucleotide sequence ID" value="NZ_NAQR01000003.1"/>
</dbReference>
<evidence type="ECO:0000313" key="1">
    <source>
        <dbReference type="EMBL" id="RAN65069.1"/>
    </source>
</evidence>
<dbReference type="Proteomes" id="UP000249099">
    <property type="component" value="Unassembled WGS sequence"/>
</dbReference>
<reference evidence="1 2" key="1">
    <citation type="submission" date="2017-03" db="EMBL/GenBank/DDBJ databases">
        <title>wgs assembly of Dolosigranulum pigrum KPL CDC strains.</title>
        <authorList>
            <person name="Brugger S.D."/>
            <person name="Pettigrew M."/>
            <person name="Kong Y."/>
            <person name="Lemon K.P."/>
        </authorList>
    </citation>
    <scope>NUCLEOTIDE SEQUENCE [LARGE SCALE GENOMIC DNA]</scope>
    <source>
        <strain evidence="1 2">KPL1931_CDC4294-98</strain>
    </source>
</reference>
<accession>A0A328K7T5</accession>
<evidence type="ECO:0000313" key="2">
    <source>
        <dbReference type="Proteomes" id="UP000249099"/>
    </source>
</evidence>
<gene>
    <name evidence="1" type="ORF">B8A44_00695</name>
</gene>
<organism evidence="1 2">
    <name type="scientific">Dolosigranulum pigrum</name>
    <dbReference type="NCBI Taxonomy" id="29394"/>
    <lineage>
        <taxon>Bacteria</taxon>
        <taxon>Bacillati</taxon>
        <taxon>Bacillota</taxon>
        <taxon>Bacilli</taxon>
        <taxon>Lactobacillales</taxon>
        <taxon>Carnobacteriaceae</taxon>
        <taxon>Dolosigranulum</taxon>
    </lineage>
</organism>
<protein>
    <submittedName>
        <fullName evidence="1">Uncharacterized protein</fullName>
    </submittedName>
</protein>
<proteinExistence type="predicted"/>
<comment type="caution">
    <text evidence="1">The sequence shown here is derived from an EMBL/GenBank/DDBJ whole genome shotgun (WGS) entry which is preliminary data.</text>
</comment>
<sequence>MNTRFRDSLIALMASYIGLIFYYSVNHDPPSVFYDIVSIAIIIGCFIRSLYLFYKETPKKHQINIFTKIIGFSLIFNIIIPISQYYLQGIITMILGFTLITIFFKYFEKILP</sequence>
<name>A0A328K7T5_9LACT</name>